<feature type="transmembrane region" description="Helical" evidence="8">
    <location>
        <begin position="97"/>
        <end position="118"/>
    </location>
</feature>
<evidence type="ECO:0000313" key="11">
    <source>
        <dbReference type="Proteomes" id="UP000634229"/>
    </source>
</evidence>
<sequence length="432" mass="44503">MTGERRAMAPDDPGVTAGERAGPEQPLSRNRDYRLLWGSQAVSEFGFHATMIAFPLLVLALTGSGAASGLVMGTIAAAQMVAGLPAGVLADRYDRKAIMLVCEAAQTVSAVSLAVAVWTDTATVAHMVAVAAVFGACAALFEPAESASLPALVSDAQLPTAVAMNTARASMGQLSGTATGGFLFAAGRFVPFLADAVTHAVSFTALLFLRLPRRERPTGPAPHPGREVLDGLRWVWRERAIRVTVACAIVLNLFFSAFYIVVVVLAGTRGVPSGEVGVMAAMLGAGGLVGALVAPVWHRRLGPYRAIVAVFWALALLTPVAVLVHDGYLTGVLFALMALFPPTANTAIMTDQLLRTPDGLRGRLTSVLVLACGAAGAAGPALGGLLTEVLPGDGAILVCSAGITAAAVLTTAGPTLRGLPRDRPEEEPPEDS</sequence>
<dbReference type="Gene3D" id="1.20.1250.20">
    <property type="entry name" value="MFS general substrate transporter like domains"/>
    <property type="match status" value="1"/>
</dbReference>
<feature type="transmembrane region" description="Helical" evidence="8">
    <location>
        <begin position="304"/>
        <end position="322"/>
    </location>
</feature>
<comment type="caution">
    <text evidence="10">The sequence shown here is derived from an EMBL/GenBank/DDBJ whole genome shotgun (WGS) entry which is preliminary data.</text>
</comment>
<evidence type="ECO:0000256" key="8">
    <source>
        <dbReference type="SAM" id="Phobius"/>
    </source>
</evidence>
<feature type="transmembrane region" description="Helical" evidence="8">
    <location>
        <begin position="67"/>
        <end position="90"/>
    </location>
</feature>
<keyword evidence="3" id="KW-1003">Cell membrane</keyword>
<evidence type="ECO:0000256" key="5">
    <source>
        <dbReference type="ARBA" id="ARBA00022989"/>
    </source>
</evidence>
<evidence type="ECO:0000313" key="10">
    <source>
        <dbReference type="EMBL" id="MBL1100669.1"/>
    </source>
</evidence>
<evidence type="ECO:0000256" key="6">
    <source>
        <dbReference type="ARBA" id="ARBA00023136"/>
    </source>
</evidence>
<keyword evidence="4 8" id="KW-0812">Transmembrane</keyword>
<evidence type="ECO:0000256" key="2">
    <source>
        <dbReference type="ARBA" id="ARBA00022448"/>
    </source>
</evidence>
<feature type="region of interest" description="Disordered" evidence="7">
    <location>
        <begin position="1"/>
        <end position="27"/>
    </location>
</feature>
<organism evidence="10 11">
    <name type="scientific">Streptomyces coffeae</name>
    <dbReference type="NCBI Taxonomy" id="621382"/>
    <lineage>
        <taxon>Bacteria</taxon>
        <taxon>Bacillati</taxon>
        <taxon>Actinomycetota</taxon>
        <taxon>Actinomycetes</taxon>
        <taxon>Kitasatosporales</taxon>
        <taxon>Streptomycetaceae</taxon>
        <taxon>Streptomyces</taxon>
    </lineage>
</organism>
<dbReference type="PANTHER" id="PTHR23513">
    <property type="entry name" value="INTEGRAL MEMBRANE EFFLUX PROTEIN-RELATED"/>
    <property type="match status" value="1"/>
</dbReference>
<evidence type="ECO:0000259" key="9">
    <source>
        <dbReference type="PROSITE" id="PS50850"/>
    </source>
</evidence>
<keyword evidence="2" id="KW-0813">Transport</keyword>
<feature type="transmembrane region" description="Helical" evidence="8">
    <location>
        <begin position="394"/>
        <end position="413"/>
    </location>
</feature>
<accession>A0ABS1NKP1</accession>
<feature type="domain" description="Major facilitator superfamily (MFS) profile" evidence="9">
    <location>
        <begin position="1"/>
        <end position="423"/>
    </location>
</feature>
<dbReference type="EMBL" id="JAERRF010000021">
    <property type="protein sequence ID" value="MBL1100669.1"/>
    <property type="molecule type" value="Genomic_DNA"/>
</dbReference>
<dbReference type="InterPro" id="IPR020846">
    <property type="entry name" value="MFS_dom"/>
</dbReference>
<evidence type="ECO:0000256" key="3">
    <source>
        <dbReference type="ARBA" id="ARBA00022475"/>
    </source>
</evidence>
<dbReference type="CDD" id="cd06173">
    <property type="entry name" value="MFS_MefA_like"/>
    <property type="match status" value="1"/>
</dbReference>
<feature type="transmembrane region" description="Helical" evidence="8">
    <location>
        <begin position="328"/>
        <end position="348"/>
    </location>
</feature>
<protein>
    <submittedName>
        <fullName evidence="10">MFS transporter</fullName>
    </submittedName>
</protein>
<dbReference type="PANTHER" id="PTHR23513:SF6">
    <property type="entry name" value="MAJOR FACILITATOR SUPERFAMILY ASSOCIATED DOMAIN-CONTAINING PROTEIN"/>
    <property type="match status" value="1"/>
</dbReference>
<comment type="subcellular location">
    <subcellularLocation>
        <location evidence="1">Cell membrane</location>
        <topology evidence="1">Multi-pass membrane protein</topology>
    </subcellularLocation>
</comment>
<feature type="transmembrane region" description="Helical" evidence="8">
    <location>
        <begin position="243"/>
        <end position="266"/>
    </location>
</feature>
<keyword evidence="11" id="KW-1185">Reference proteome</keyword>
<dbReference type="PROSITE" id="PS50850">
    <property type="entry name" value="MFS"/>
    <property type="match status" value="1"/>
</dbReference>
<feature type="transmembrane region" description="Helical" evidence="8">
    <location>
        <begin position="360"/>
        <end position="382"/>
    </location>
</feature>
<gene>
    <name evidence="10" type="ORF">JK363_29215</name>
</gene>
<dbReference type="SUPFAM" id="SSF103473">
    <property type="entry name" value="MFS general substrate transporter"/>
    <property type="match status" value="1"/>
</dbReference>
<evidence type="ECO:0000256" key="4">
    <source>
        <dbReference type="ARBA" id="ARBA00022692"/>
    </source>
</evidence>
<feature type="transmembrane region" description="Helical" evidence="8">
    <location>
        <begin position="35"/>
        <end position="61"/>
    </location>
</feature>
<keyword evidence="6 8" id="KW-0472">Membrane</keyword>
<proteinExistence type="predicted"/>
<evidence type="ECO:0000256" key="7">
    <source>
        <dbReference type="SAM" id="MobiDB-lite"/>
    </source>
</evidence>
<dbReference type="Proteomes" id="UP000634229">
    <property type="component" value="Unassembled WGS sequence"/>
</dbReference>
<evidence type="ECO:0000256" key="1">
    <source>
        <dbReference type="ARBA" id="ARBA00004651"/>
    </source>
</evidence>
<keyword evidence="5 8" id="KW-1133">Transmembrane helix</keyword>
<dbReference type="InterPro" id="IPR010290">
    <property type="entry name" value="TM_effector"/>
</dbReference>
<name>A0ABS1NKP1_9ACTN</name>
<reference evidence="10 11" key="1">
    <citation type="submission" date="2021-01" db="EMBL/GenBank/DDBJ databases">
        <title>WGS of actinomycetes isolated from Thailand.</title>
        <authorList>
            <person name="Thawai C."/>
        </authorList>
    </citation>
    <scope>NUCLEOTIDE SEQUENCE [LARGE SCALE GENOMIC DNA]</scope>
    <source>
        <strain evidence="10 11">CA1R205</strain>
    </source>
</reference>
<feature type="transmembrane region" description="Helical" evidence="8">
    <location>
        <begin position="278"/>
        <end position="297"/>
    </location>
</feature>
<dbReference type="InterPro" id="IPR036259">
    <property type="entry name" value="MFS_trans_sf"/>
</dbReference>
<dbReference type="Pfam" id="PF05977">
    <property type="entry name" value="MFS_3"/>
    <property type="match status" value="1"/>
</dbReference>